<keyword evidence="1" id="KW-0812">Transmembrane</keyword>
<organism evidence="2 3">
    <name type="scientific">Paramarasmius palmivorus</name>
    <dbReference type="NCBI Taxonomy" id="297713"/>
    <lineage>
        <taxon>Eukaryota</taxon>
        <taxon>Fungi</taxon>
        <taxon>Dikarya</taxon>
        <taxon>Basidiomycota</taxon>
        <taxon>Agaricomycotina</taxon>
        <taxon>Agaricomycetes</taxon>
        <taxon>Agaricomycetidae</taxon>
        <taxon>Agaricales</taxon>
        <taxon>Marasmiineae</taxon>
        <taxon>Marasmiaceae</taxon>
        <taxon>Paramarasmius</taxon>
    </lineage>
</organism>
<accession>A0AAW0DZK4</accession>
<evidence type="ECO:0000313" key="2">
    <source>
        <dbReference type="EMBL" id="KAK7056773.1"/>
    </source>
</evidence>
<protein>
    <submittedName>
        <fullName evidence="2">Uncharacterized protein</fullName>
    </submittedName>
</protein>
<keyword evidence="3" id="KW-1185">Reference proteome</keyword>
<dbReference type="AlphaFoldDB" id="A0AAW0DZK4"/>
<reference evidence="2 3" key="1">
    <citation type="submission" date="2024-01" db="EMBL/GenBank/DDBJ databases">
        <title>A draft genome for a cacao thread blight-causing isolate of Paramarasmius palmivorus.</title>
        <authorList>
            <person name="Baruah I.K."/>
            <person name="Bukari Y."/>
            <person name="Amoako-Attah I."/>
            <person name="Meinhardt L.W."/>
            <person name="Bailey B.A."/>
            <person name="Cohen S.P."/>
        </authorList>
    </citation>
    <scope>NUCLEOTIDE SEQUENCE [LARGE SCALE GENOMIC DNA]</scope>
    <source>
        <strain evidence="2 3">GH-12</strain>
    </source>
</reference>
<comment type="caution">
    <text evidence="2">The sequence shown here is derived from an EMBL/GenBank/DDBJ whole genome shotgun (WGS) entry which is preliminary data.</text>
</comment>
<name>A0AAW0DZK4_9AGAR</name>
<evidence type="ECO:0000313" key="3">
    <source>
        <dbReference type="Proteomes" id="UP001383192"/>
    </source>
</evidence>
<keyword evidence="1" id="KW-1133">Transmembrane helix</keyword>
<dbReference type="Gene3D" id="2.60.120.260">
    <property type="entry name" value="Galactose-binding domain-like"/>
    <property type="match status" value="1"/>
</dbReference>
<gene>
    <name evidence="2" type="ORF">VNI00_002490</name>
</gene>
<proteinExistence type="predicted"/>
<keyword evidence="1" id="KW-0472">Membrane</keyword>
<evidence type="ECO:0000256" key="1">
    <source>
        <dbReference type="SAM" id="Phobius"/>
    </source>
</evidence>
<dbReference type="Proteomes" id="UP001383192">
    <property type="component" value="Unassembled WGS sequence"/>
</dbReference>
<feature type="transmembrane region" description="Helical" evidence="1">
    <location>
        <begin position="310"/>
        <end position="331"/>
    </location>
</feature>
<dbReference type="EMBL" id="JAYKXP010000006">
    <property type="protein sequence ID" value="KAK7056773.1"/>
    <property type="molecule type" value="Genomic_DNA"/>
</dbReference>
<sequence>MSASVSYVVDDRDPSIEYLCPVVPETHIPNAYLHDSYTTIRGSQCGGGWFRHTFNGTSVRIFNHAKAGFDAAAVQLDISPMFKVTTITNGQYQSPTLRDGEHSITYAFGNQSLFPAFDFLTVTAGDSTQLRNKTIIVDDTDNAIRYSGNWTTEPSTSDSALAFDYSNQSYLNTTHWSNTVGDSITYSFQGTSVAVYGVIPASMSNKPTKNMIASYTIDNQETNSVSFPMSNVGRAIPMKKLLQVDSLSEGVHTLVMDITSIPDTSAAGLGLDFILYNASYDSLATMDATVPSSAGTPAGARVKSAVWQPIIGGVVGALALLLGICIAWLVWRKKQKAKAQAKLAASSKVAVLPTLKRTESYDLDDKARARTLTDEV</sequence>